<reference evidence="1" key="1">
    <citation type="journal article" date="2014" name="Front. Microbiol.">
        <title>High frequency of phylogenetically diverse reductive dehalogenase-homologous genes in deep subseafloor sedimentary metagenomes.</title>
        <authorList>
            <person name="Kawai M."/>
            <person name="Futagami T."/>
            <person name="Toyoda A."/>
            <person name="Takaki Y."/>
            <person name="Nishi S."/>
            <person name="Hori S."/>
            <person name="Arai W."/>
            <person name="Tsubouchi T."/>
            <person name="Morono Y."/>
            <person name="Uchiyama I."/>
            <person name="Ito T."/>
            <person name="Fujiyama A."/>
            <person name="Inagaki F."/>
            <person name="Takami H."/>
        </authorList>
    </citation>
    <scope>NUCLEOTIDE SEQUENCE</scope>
    <source>
        <strain evidence="1">Expedition CK06-06</strain>
    </source>
</reference>
<comment type="caution">
    <text evidence="1">The sequence shown here is derived from an EMBL/GenBank/DDBJ whole genome shotgun (WGS) entry which is preliminary data.</text>
</comment>
<accession>X0SJD9</accession>
<proteinExistence type="predicted"/>
<gene>
    <name evidence="1" type="ORF">S01H1_00793</name>
</gene>
<dbReference type="EMBL" id="BARS01000302">
    <property type="protein sequence ID" value="GAF75236.1"/>
    <property type="molecule type" value="Genomic_DNA"/>
</dbReference>
<dbReference type="AlphaFoldDB" id="X0SJD9"/>
<protein>
    <submittedName>
        <fullName evidence="1">Uncharacterized protein</fullName>
    </submittedName>
</protein>
<name>X0SJD9_9ZZZZ</name>
<organism evidence="1">
    <name type="scientific">marine sediment metagenome</name>
    <dbReference type="NCBI Taxonomy" id="412755"/>
    <lineage>
        <taxon>unclassified sequences</taxon>
        <taxon>metagenomes</taxon>
        <taxon>ecological metagenomes</taxon>
    </lineage>
</organism>
<evidence type="ECO:0000313" key="1">
    <source>
        <dbReference type="EMBL" id="GAF75236.1"/>
    </source>
</evidence>
<sequence>MMNDSDKAIKADLEFQFGRLTKLMEEQYGIEISVVDGALYAVYSNDYGRHFEFHMRRDVPFLGSDNSVFIRNDADARSVRLEMSENRKFRMAMANATTTMIVNEIARQRDRYAELQRALEEYHGPELDA</sequence>